<evidence type="ECO:0000313" key="2">
    <source>
        <dbReference type="EMBL" id="KAK9709289.1"/>
    </source>
</evidence>
<name>A0ABR2VYB6_9FUNG</name>
<feature type="region of interest" description="Disordered" evidence="1">
    <location>
        <begin position="36"/>
        <end position="93"/>
    </location>
</feature>
<feature type="compositionally biased region" description="Polar residues" evidence="1">
    <location>
        <begin position="482"/>
        <end position="491"/>
    </location>
</feature>
<feature type="region of interest" description="Disordered" evidence="1">
    <location>
        <begin position="317"/>
        <end position="339"/>
    </location>
</feature>
<gene>
    <name evidence="2" type="ORF">K7432_009123</name>
</gene>
<evidence type="ECO:0000256" key="1">
    <source>
        <dbReference type="SAM" id="MobiDB-lite"/>
    </source>
</evidence>
<organism evidence="2 3">
    <name type="scientific">Basidiobolus ranarum</name>
    <dbReference type="NCBI Taxonomy" id="34480"/>
    <lineage>
        <taxon>Eukaryota</taxon>
        <taxon>Fungi</taxon>
        <taxon>Fungi incertae sedis</taxon>
        <taxon>Zoopagomycota</taxon>
        <taxon>Entomophthoromycotina</taxon>
        <taxon>Basidiobolomycetes</taxon>
        <taxon>Basidiobolales</taxon>
        <taxon>Basidiobolaceae</taxon>
        <taxon>Basidiobolus</taxon>
    </lineage>
</organism>
<feature type="region of interest" description="Disordered" evidence="1">
    <location>
        <begin position="435"/>
        <end position="549"/>
    </location>
</feature>
<proteinExistence type="predicted"/>
<sequence>MSGPDDTLRSEPSSTFISRLDYKIKAYRQELEAVKVYHQTPKGSTSNKIGDITKTSRASPSALSESFEKLTLNEPQPAPSEKGSESEHSMNSVVPYSEPQLHKHASSSLSIENLDAEIYQESEDAEEIDPMYLQPYNEYTDQYDVEDGDHNPDDNDSLCNSIQYSEHTHILDVEPPTFSVYGDESVYEAPFSDSTITRRRSLGLHRSQLLNRASESTRYGLKNCDDTIYEDDYLDRTYMSVPPSEAHGYRSTPQKGDGSNHRLDSKHYSPFVDEETNGRGYYQDEFESVSSRRSSSHYDGNYQLLNRTEPEYLGRSAYHDTGKGYNHDDPQVCEERSRVDLDSSRDLYNIDNYKDRGFSRYDNSSLGQSYSLRDDISSREGSVDTSIHYSPRYEDHSLSRRSLINTSAPSSPNLRFQHGRYSLLDRCDSDTLRRSRSSLSDFVSNSTYSPVTSPRDTGYRTSPRLPEVRRIPRVHSPIAGSPHTTRSLISERTTRRNRYTISNPGDLRSEQRSEFRNSRSDVRPSSRLSIGTQSVHAPLSDTTSHSAGADVRSRKLNEVKFEIFRAVHRVKMALDSLAEDSRTRSITSEIQGIQDLNELALQTMIEQFEHVHEMLGEGEGSVGVRRPISPLSDESYGKLIPNDTKKFGIVEESSYGRQGLSEETSSSGYTKSNVSSPNLYSHRFSQTSRFDRNSFAEPPLSPSPSRISKWQSLIEDSKNSNLLASRLRSTTSTYDG</sequence>
<feature type="compositionally biased region" description="Polar residues" evidence="1">
    <location>
        <begin position="41"/>
        <end position="64"/>
    </location>
</feature>
<feature type="compositionally biased region" description="Basic and acidic residues" evidence="1">
    <location>
        <begin position="258"/>
        <end position="267"/>
    </location>
</feature>
<keyword evidence="3" id="KW-1185">Reference proteome</keyword>
<feature type="region of interest" description="Disordered" evidence="1">
    <location>
        <begin position="655"/>
        <end position="680"/>
    </location>
</feature>
<protein>
    <submittedName>
        <fullName evidence="2">Uncharacterized protein</fullName>
    </submittedName>
</protein>
<accession>A0ABR2VYB6</accession>
<feature type="region of interest" description="Disordered" evidence="1">
    <location>
        <begin position="244"/>
        <end position="279"/>
    </location>
</feature>
<feature type="compositionally biased region" description="Basic and acidic residues" evidence="1">
    <location>
        <begin position="507"/>
        <end position="524"/>
    </location>
</feature>
<comment type="caution">
    <text evidence="2">The sequence shown here is derived from an EMBL/GenBank/DDBJ whole genome shotgun (WGS) entry which is preliminary data.</text>
</comment>
<dbReference type="EMBL" id="JASJQH010007419">
    <property type="protein sequence ID" value="KAK9709289.1"/>
    <property type="molecule type" value="Genomic_DNA"/>
</dbReference>
<dbReference type="Proteomes" id="UP001479436">
    <property type="component" value="Unassembled WGS sequence"/>
</dbReference>
<evidence type="ECO:0000313" key="3">
    <source>
        <dbReference type="Proteomes" id="UP001479436"/>
    </source>
</evidence>
<feature type="compositionally biased region" description="Polar residues" evidence="1">
    <location>
        <begin position="661"/>
        <end position="680"/>
    </location>
</feature>
<feature type="compositionally biased region" description="Polar residues" evidence="1">
    <location>
        <begin position="526"/>
        <end position="546"/>
    </location>
</feature>
<reference evidence="2 3" key="1">
    <citation type="submission" date="2023-04" db="EMBL/GenBank/DDBJ databases">
        <title>Genome of Basidiobolus ranarum AG-B5.</title>
        <authorList>
            <person name="Stajich J.E."/>
            <person name="Carter-House D."/>
            <person name="Gryganskyi A."/>
        </authorList>
    </citation>
    <scope>NUCLEOTIDE SEQUENCE [LARGE SCALE GENOMIC DNA]</scope>
    <source>
        <strain evidence="2 3">AG-B5</strain>
    </source>
</reference>
<feature type="compositionally biased region" description="Polar residues" evidence="1">
    <location>
        <begin position="442"/>
        <end position="455"/>
    </location>
</feature>